<dbReference type="RefSeq" id="WP_093517136.1">
    <property type="nucleotide sequence ID" value="NZ_FOSK01000002.1"/>
</dbReference>
<dbReference type="Pfam" id="PF00126">
    <property type="entry name" value="HTH_1"/>
    <property type="match status" value="1"/>
</dbReference>
<dbReference type="GO" id="GO:0003677">
    <property type="term" value="F:DNA binding"/>
    <property type="evidence" value="ECO:0007669"/>
    <property type="project" value="UniProtKB-KW"/>
</dbReference>
<keyword evidence="2" id="KW-0805">Transcription regulation</keyword>
<evidence type="ECO:0000256" key="2">
    <source>
        <dbReference type="ARBA" id="ARBA00023015"/>
    </source>
</evidence>
<comment type="caution">
    <text evidence="6">The sequence shown here is derived from an EMBL/GenBank/DDBJ whole genome shotgun (WGS) entry which is preliminary data.</text>
</comment>
<dbReference type="InterPro" id="IPR036390">
    <property type="entry name" value="WH_DNA-bd_sf"/>
</dbReference>
<evidence type="ECO:0000259" key="5">
    <source>
        <dbReference type="PROSITE" id="PS50931"/>
    </source>
</evidence>
<dbReference type="InterPro" id="IPR050176">
    <property type="entry name" value="LTTR"/>
</dbReference>
<dbReference type="Proteomes" id="UP000199598">
    <property type="component" value="Unassembled WGS sequence"/>
</dbReference>
<dbReference type="PRINTS" id="PR00039">
    <property type="entry name" value="HTHLYSR"/>
</dbReference>
<accession>A0A1I3WL22</accession>
<gene>
    <name evidence="6" type="ORF">SAMN04488518_10212</name>
</gene>
<dbReference type="InterPro" id="IPR000847">
    <property type="entry name" value="LysR_HTH_N"/>
</dbReference>
<dbReference type="PANTHER" id="PTHR30579">
    <property type="entry name" value="TRANSCRIPTIONAL REGULATOR"/>
    <property type="match status" value="1"/>
</dbReference>
<evidence type="ECO:0000256" key="1">
    <source>
        <dbReference type="ARBA" id="ARBA00009437"/>
    </source>
</evidence>
<dbReference type="Gene3D" id="3.40.190.10">
    <property type="entry name" value="Periplasmic binding protein-like II"/>
    <property type="match status" value="2"/>
</dbReference>
<protein>
    <submittedName>
        <fullName evidence="6">DNA-binding transcriptional regulator, LysR family</fullName>
    </submittedName>
</protein>
<sequence>MPHLDSDLLRTFLAVRDTGSILAGAERIHRTQSAVSVQIRKLEELLGKAVFVRHGRGVRLTAAGERLEPVARKVVRELNDIFAELTGAELAGVLRIGVPDDYSSELLLQIIAEFARDNPKVELNVQRSLSTGYSAALASGQMDIAVHEVAELGLNMEPLKNEQVVWAASRAHAVHEADPLPVALFDRDCWWRDMAVNALNESGKTYRVVYSSESATGVAAAVRAGVAVGVLRAGMLGADITPLSAEQGFPALPASKLVIEFGSNIDTKTCGAMADAIRKAFAGMR</sequence>
<dbReference type="EMBL" id="FOSK01000002">
    <property type="protein sequence ID" value="SFK07889.1"/>
    <property type="molecule type" value="Genomic_DNA"/>
</dbReference>
<evidence type="ECO:0000256" key="3">
    <source>
        <dbReference type="ARBA" id="ARBA00023125"/>
    </source>
</evidence>
<reference evidence="6 7" key="1">
    <citation type="submission" date="2016-10" db="EMBL/GenBank/DDBJ databases">
        <authorList>
            <person name="Varghese N."/>
            <person name="Submissions S."/>
        </authorList>
    </citation>
    <scope>NUCLEOTIDE SEQUENCE [LARGE SCALE GENOMIC DNA]</scope>
    <source>
        <strain evidence="6 7">DSM 16392</strain>
    </source>
</reference>
<evidence type="ECO:0000256" key="4">
    <source>
        <dbReference type="ARBA" id="ARBA00023163"/>
    </source>
</evidence>
<organism evidence="6 7">
    <name type="scientific">Pseudovibrio ascidiaceicola</name>
    <dbReference type="NCBI Taxonomy" id="285279"/>
    <lineage>
        <taxon>Bacteria</taxon>
        <taxon>Pseudomonadati</taxon>
        <taxon>Pseudomonadota</taxon>
        <taxon>Alphaproteobacteria</taxon>
        <taxon>Hyphomicrobiales</taxon>
        <taxon>Stappiaceae</taxon>
        <taxon>Pseudovibrio</taxon>
    </lineage>
</organism>
<dbReference type="Pfam" id="PF03466">
    <property type="entry name" value="LysR_substrate"/>
    <property type="match status" value="1"/>
</dbReference>
<keyword evidence="3 6" id="KW-0238">DNA-binding</keyword>
<dbReference type="PANTHER" id="PTHR30579:SF7">
    <property type="entry name" value="HTH-TYPE TRANSCRIPTIONAL REGULATOR LRHA-RELATED"/>
    <property type="match status" value="1"/>
</dbReference>
<feature type="domain" description="HTH lysR-type" evidence="5">
    <location>
        <begin position="4"/>
        <end position="61"/>
    </location>
</feature>
<comment type="similarity">
    <text evidence="1">Belongs to the LysR transcriptional regulatory family.</text>
</comment>
<dbReference type="SUPFAM" id="SSF53850">
    <property type="entry name" value="Periplasmic binding protein-like II"/>
    <property type="match status" value="1"/>
</dbReference>
<keyword evidence="4" id="KW-0804">Transcription</keyword>
<dbReference type="Gene3D" id="1.10.10.10">
    <property type="entry name" value="Winged helix-like DNA-binding domain superfamily/Winged helix DNA-binding domain"/>
    <property type="match status" value="1"/>
</dbReference>
<name>A0A1I3WL22_9HYPH</name>
<evidence type="ECO:0000313" key="6">
    <source>
        <dbReference type="EMBL" id="SFK07889.1"/>
    </source>
</evidence>
<dbReference type="PROSITE" id="PS50931">
    <property type="entry name" value="HTH_LYSR"/>
    <property type="match status" value="1"/>
</dbReference>
<dbReference type="InterPro" id="IPR036388">
    <property type="entry name" value="WH-like_DNA-bd_sf"/>
</dbReference>
<keyword evidence="7" id="KW-1185">Reference proteome</keyword>
<evidence type="ECO:0000313" key="7">
    <source>
        <dbReference type="Proteomes" id="UP000199598"/>
    </source>
</evidence>
<dbReference type="InterPro" id="IPR005119">
    <property type="entry name" value="LysR_subst-bd"/>
</dbReference>
<proteinExistence type="inferred from homology"/>
<dbReference type="SUPFAM" id="SSF46785">
    <property type="entry name" value="Winged helix' DNA-binding domain"/>
    <property type="match status" value="1"/>
</dbReference>